<dbReference type="PANTHER" id="PTHR43520:SF8">
    <property type="entry name" value="P-TYPE CU(+) TRANSPORTER"/>
    <property type="match status" value="1"/>
</dbReference>
<keyword evidence="6 11" id="KW-0547">Nucleotide-binding</keyword>
<dbReference type="InterPro" id="IPR001757">
    <property type="entry name" value="P_typ_ATPase"/>
</dbReference>
<keyword evidence="11" id="KW-1003">Cell membrane</keyword>
<dbReference type="InterPro" id="IPR036163">
    <property type="entry name" value="HMA_dom_sf"/>
</dbReference>
<feature type="transmembrane region" description="Helical" evidence="11">
    <location>
        <begin position="373"/>
        <end position="395"/>
    </location>
</feature>
<dbReference type="PROSITE" id="PS00154">
    <property type="entry name" value="ATPASE_E1_E2"/>
    <property type="match status" value="1"/>
</dbReference>
<dbReference type="PROSITE" id="PS01047">
    <property type="entry name" value="HMA_1"/>
    <property type="match status" value="1"/>
</dbReference>
<feature type="transmembrane region" description="Helical" evidence="11">
    <location>
        <begin position="119"/>
        <end position="143"/>
    </location>
</feature>
<name>A0A928Z2G2_9CYAN</name>
<dbReference type="Pfam" id="PF00702">
    <property type="entry name" value="Hydrolase"/>
    <property type="match status" value="1"/>
</dbReference>
<dbReference type="GO" id="GO:0055070">
    <property type="term" value="P:copper ion homeostasis"/>
    <property type="evidence" value="ECO:0007669"/>
    <property type="project" value="TreeGrafter"/>
</dbReference>
<dbReference type="PANTHER" id="PTHR43520">
    <property type="entry name" value="ATP7, ISOFORM B"/>
    <property type="match status" value="1"/>
</dbReference>
<dbReference type="EMBL" id="JADEXQ010000017">
    <property type="protein sequence ID" value="MBE9029509.1"/>
    <property type="molecule type" value="Genomic_DNA"/>
</dbReference>
<keyword evidence="5 11" id="KW-0479">Metal-binding</keyword>
<dbReference type="InterPro" id="IPR018303">
    <property type="entry name" value="ATPase_P-typ_P_site"/>
</dbReference>
<keyword evidence="10 11" id="KW-0472">Membrane</keyword>
<dbReference type="FunFam" id="3.30.70.100:FF:000001">
    <property type="entry name" value="ATPase copper transporting beta"/>
    <property type="match status" value="1"/>
</dbReference>
<dbReference type="SFLD" id="SFLDF00027">
    <property type="entry name" value="p-type_atpase"/>
    <property type="match status" value="1"/>
</dbReference>
<dbReference type="InterPro" id="IPR023299">
    <property type="entry name" value="ATPase_P-typ_cyto_dom_N"/>
</dbReference>
<comment type="caution">
    <text evidence="13">The sequence shown here is derived from an EMBL/GenBank/DDBJ whole genome shotgun (WGS) entry which is preliminary data.</text>
</comment>
<keyword evidence="4 11" id="KW-0812">Transmembrane</keyword>
<sequence>MAIATNAPYSSSVQPTDVNHDIITLDVMGMKCAGCVRAVETQLNQIPGIIQATVNLITEVATVEVNQAIDPQIIAQHLTDAGFPSQPRQAAGFQAQLKTGLDNLEILRFQQSQRQRRDLIIAIGLLIASSTGHLSQMLGWSIPALTNDWLHGALAAATLSIPGRAILVEGWQGLRRNAPNMNTLIGLGAVTAFVTSVVALLFPQLHWECFFSEPVMLIGFILLGRTLEGRARNRAASALQALAALQPKTASVVGKDKPQLNVNDINHDSAIKLPLDLVQVGDWVQVLPGEQVPVDGQILQGTSTINESMLTGESVPVTKQVGDDISGGTMNQSGAIIMRVSSVGQDTTLARIIKLVEDAQGRKAPIQQLADTIAGYFTYGVLTIASITFLFWFFIGSHLWPDVAIIAHPMAHHAMGGIHREAMPSITATPMLLSIKLTIAVLVVACPCALGLATPTALLVGSGIGAERGLLIRGGDVLEKAHKLTTLVFDKTGTLTKGEPEVTEILPQTAAINTDQLLQIAATIESGTQHPLASAIMAAAQARSLPLLPATDFQTIAGSGVSATVTWAAQNQLFQLGTLTWLESQSIAIAQSVEQQARELAGTGKTVVGISLAEQFVGLIAIHDRPRPEAATVIHQLQNQGIQVMMLTGDRLDTAHSIAQTLGIPPQQVLAEVKPAAKAQAIAQLQTTNSSSPTTVGMVGDGINDAPALAQADVGIALQAGTEVATETADILLMRNSLSDVAAVLQLSQSTFSKIRQNLFWAFVYNVIAVPAAAGVLLPAYHITLSPSNAGLLMALSSISVVTNSLLLRWKWR</sequence>
<dbReference type="Pfam" id="PF00122">
    <property type="entry name" value="E1-E2_ATPase"/>
    <property type="match status" value="1"/>
</dbReference>
<dbReference type="InterPro" id="IPR044492">
    <property type="entry name" value="P_typ_ATPase_HD_dom"/>
</dbReference>
<evidence type="ECO:0000256" key="4">
    <source>
        <dbReference type="ARBA" id="ARBA00022692"/>
    </source>
</evidence>
<dbReference type="SUPFAM" id="SSF56784">
    <property type="entry name" value="HAD-like"/>
    <property type="match status" value="1"/>
</dbReference>
<dbReference type="SFLD" id="SFLDG00002">
    <property type="entry name" value="C1.7:_P-type_atpase_like"/>
    <property type="match status" value="1"/>
</dbReference>
<dbReference type="InterPro" id="IPR017969">
    <property type="entry name" value="Heavy-metal-associated_CS"/>
</dbReference>
<dbReference type="Gene3D" id="3.40.1110.10">
    <property type="entry name" value="Calcium-transporting ATPase, cytoplasmic domain N"/>
    <property type="match status" value="1"/>
</dbReference>
<dbReference type="GO" id="GO:0005524">
    <property type="term" value="F:ATP binding"/>
    <property type="evidence" value="ECO:0007669"/>
    <property type="project" value="UniProtKB-UniRule"/>
</dbReference>
<dbReference type="InterPro" id="IPR036412">
    <property type="entry name" value="HAD-like_sf"/>
</dbReference>
<feature type="transmembrane region" description="Helical" evidence="11">
    <location>
        <begin position="790"/>
        <end position="808"/>
    </location>
</feature>
<dbReference type="CDD" id="cd02094">
    <property type="entry name" value="P-type_ATPase_Cu-like"/>
    <property type="match status" value="1"/>
</dbReference>
<feature type="transmembrane region" description="Helical" evidence="11">
    <location>
        <begin position="183"/>
        <end position="204"/>
    </location>
</feature>
<accession>A0A928Z2G2</accession>
<dbReference type="GO" id="GO:0005507">
    <property type="term" value="F:copper ion binding"/>
    <property type="evidence" value="ECO:0007669"/>
    <property type="project" value="TreeGrafter"/>
</dbReference>
<dbReference type="NCBIfam" id="TIGR01494">
    <property type="entry name" value="ATPase_P-type"/>
    <property type="match status" value="2"/>
</dbReference>
<gene>
    <name evidence="13" type="ORF">IQ266_07000</name>
</gene>
<dbReference type="Pfam" id="PF00403">
    <property type="entry name" value="HMA"/>
    <property type="match status" value="1"/>
</dbReference>
<evidence type="ECO:0000313" key="13">
    <source>
        <dbReference type="EMBL" id="MBE9029509.1"/>
    </source>
</evidence>
<dbReference type="GO" id="GO:0005886">
    <property type="term" value="C:plasma membrane"/>
    <property type="evidence" value="ECO:0007669"/>
    <property type="project" value="UniProtKB-SubCell"/>
</dbReference>
<evidence type="ECO:0000256" key="8">
    <source>
        <dbReference type="ARBA" id="ARBA00022967"/>
    </source>
</evidence>
<evidence type="ECO:0000256" key="11">
    <source>
        <dbReference type="RuleBase" id="RU362081"/>
    </source>
</evidence>
<dbReference type="Gene3D" id="3.30.70.100">
    <property type="match status" value="1"/>
</dbReference>
<comment type="similarity">
    <text evidence="2 11">Belongs to the cation transport ATPase (P-type) (TC 3.A.3) family. Type IB subfamily.</text>
</comment>
<proteinExistence type="inferred from homology"/>
<dbReference type="InterPro" id="IPR006121">
    <property type="entry name" value="HMA_dom"/>
</dbReference>
<dbReference type="InterPro" id="IPR059000">
    <property type="entry name" value="ATPase_P-type_domA"/>
</dbReference>
<evidence type="ECO:0000256" key="1">
    <source>
        <dbReference type="ARBA" id="ARBA00004651"/>
    </source>
</evidence>
<dbReference type="InterPro" id="IPR023214">
    <property type="entry name" value="HAD_sf"/>
</dbReference>
<evidence type="ECO:0000256" key="6">
    <source>
        <dbReference type="ARBA" id="ARBA00022741"/>
    </source>
</evidence>
<keyword evidence="9 11" id="KW-1133">Transmembrane helix</keyword>
<dbReference type="InterPro" id="IPR023298">
    <property type="entry name" value="ATPase_P-typ_TM_dom_sf"/>
</dbReference>
<protein>
    <submittedName>
        <fullName evidence="13">Copper-translocating P-type ATPase</fullName>
    </submittedName>
</protein>
<dbReference type="CDD" id="cd00371">
    <property type="entry name" value="HMA"/>
    <property type="match status" value="1"/>
</dbReference>
<feature type="transmembrane region" description="Helical" evidence="11">
    <location>
        <begin position="149"/>
        <end position="171"/>
    </location>
</feature>
<evidence type="ECO:0000256" key="9">
    <source>
        <dbReference type="ARBA" id="ARBA00022989"/>
    </source>
</evidence>
<evidence type="ECO:0000313" key="14">
    <source>
        <dbReference type="Proteomes" id="UP000625316"/>
    </source>
</evidence>
<keyword evidence="3" id="KW-0813">Transport</keyword>
<dbReference type="Gene3D" id="2.70.150.10">
    <property type="entry name" value="Calcium-transporting ATPase, cytoplasmic transduction domain A"/>
    <property type="match status" value="1"/>
</dbReference>
<evidence type="ECO:0000256" key="2">
    <source>
        <dbReference type="ARBA" id="ARBA00006024"/>
    </source>
</evidence>
<keyword evidence="8" id="KW-1278">Translocase</keyword>
<evidence type="ECO:0000256" key="7">
    <source>
        <dbReference type="ARBA" id="ARBA00022840"/>
    </source>
</evidence>
<dbReference type="RefSeq" id="WP_264324328.1">
    <property type="nucleotide sequence ID" value="NZ_JADEXQ010000017.1"/>
</dbReference>
<evidence type="ECO:0000259" key="12">
    <source>
        <dbReference type="PROSITE" id="PS50846"/>
    </source>
</evidence>
<evidence type="ECO:0000256" key="10">
    <source>
        <dbReference type="ARBA" id="ARBA00023136"/>
    </source>
</evidence>
<dbReference type="FunFam" id="2.70.150.10:FF:000002">
    <property type="entry name" value="Copper-transporting ATPase 1, putative"/>
    <property type="match status" value="1"/>
</dbReference>
<dbReference type="SUPFAM" id="SSF55008">
    <property type="entry name" value="HMA, heavy metal-associated domain"/>
    <property type="match status" value="1"/>
</dbReference>
<dbReference type="SUPFAM" id="SSF81653">
    <property type="entry name" value="Calcium ATPase, transduction domain A"/>
    <property type="match status" value="1"/>
</dbReference>
<feature type="transmembrane region" description="Helical" evidence="11">
    <location>
        <begin position="210"/>
        <end position="227"/>
    </location>
</feature>
<reference evidence="13" key="1">
    <citation type="submission" date="2020-10" db="EMBL/GenBank/DDBJ databases">
        <authorList>
            <person name="Castelo-Branco R."/>
            <person name="Eusebio N."/>
            <person name="Adriana R."/>
            <person name="Vieira A."/>
            <person name="Brugerolle De Fraissinette N."/>
            <person name="Rezende De Castro R."/>
            <person name="Schneider M.P."/>
            <person name="Vasconcelos V."/>
            <person name="Leao P.N."/>
        </authorList>
    </citation>
    <scope>NUCLEOTIDE SEQUENCE</scope>
    <source>
        <strain evidence="13">LEGE 11480</strain>
    </source>
</reference>
<evidence type="ECO:0000256" key="5">
    <source>
        <dbReference type="ARBA" id="ARBA00022723"/>
    </source>
</evidence>
<evidence type="ECO:0000256" key="3">
    <source>
        <dbReference type="ARBA" id="ARBA00022448"/>
    </source>
</evidence>
<feature type="transmembrane region" description="Helical" evidence="11">
    <location>
        <begin position="437"/>
        <end position="460"/>
    </location>
</feature>
<dbReference type="SUPFAM" id="SSF81665">
    <property type="entry name" value="Calcium ATPase, transmembrane domain M"/>
    <property type="match status" value="1"/>
</dbReference>
<dbReference type="GO" id="GO:0043682">
    <property type="term" value="F:P-type divalent copper transporter activity"/>
    <property type="evidence" value="ECO:0007669"/>
    <property type="project" value="TreeGrafter"/>
</dbReference>
<dbReference type="Gene3D" id="3.40.50.1000">
    <property type="entry name" value="HAD superfamily/HAD-like"/>
    <property type="match status" value="1"/>
</dbReference>
<keyword evidence="7 11" id="KW-0067">ATP-binding</keyword>
<feature type="transmembrane region" description="Helical" evidence="11">
    <location>
        <begin position="759"/>
        <end position="778"/>
    </location>
</feature>
<dbReference type="PRINTS" id="PR00119">
    <property type="entry name" value="CATATPASE"/>
</dbReference>
<comment type="subcellular location">
    <subcellularLocation>
        <location evidence="1">Cell membrane</location>
        <topology evidence="1">Multi-pass membrane protein</topology>
    </subcellularLocation>
</comment>
<dbReference type="PROSITE" id="PS50846">
    <property type="entry name" value="HMA_2"/>
    <property type="match status" value="1"/>
</dbReference>
<feature type="domain" description="HMA" evidence="12">
    <location>
        <begin position="21"/>
        <end position="86"/>
    </location>
</feature>
<dbReference type="Proteomes" id="UP000625316">
    <property type="component" value="Unassembled WGS sequence"/>
</dbReference>
<dbReference type="NCBIfam" id="TIGR01525">
    <property type="entry name" value="ATPase-IB_hvy"/>
    <property type="match status" value="1"/>
</dbReference>
<dbReference type="SFLD" id="SFLDS00003">
    <property type="entry name" value="Haloacid_Dehalogenase"/>
    <property type="match status" value="1"/>
</dbReference>
<dbReference type="GO" id="GO:0016887">
    <property type="term" value="F:ATP hydrolysis activity"/>
    <property type="evidence" value="ECO:0007669"/>
    <property type="project" value="InterPro"/>
</dbReference>
<organism evidence="13 14">
    <name type="scientific">Romeriopsis navalis LEGE 11480</name>
    <dbReference type="NCBI Taxonomy" id="2777977"/>
    <lineage>
        <taxon>Bacteria</taxon>
        <taxon>Bacillati</taxon>
        <taxon>Cyanobacteriota</taxon>
        <taxon>Cyanophyceae</taxon>
        <taxon>Leptolyngbyales</taxon>
        <taxon>Leptolyngbyaceae</taxon>
        <taxon>Romeriopsis</taxon>
        <taxon>Romeriopsis navalis</taxon>
    </lineage>
</organism>
<dbReference type="AlphaFoldDB" id="A0A928Z2G2"/>
<dbReference type="InterPro" id="IPR027256">
    <property type="entry name" value="P-typ_ATPase_IB"/>
</dbReference>
<dbReference type="InterPro" id="IPR008250">
    <property type="entry name" value="ATPase_P-typ_transduc_dom_A_sf"/>
</dbReference>
<keyword evidence="14" id="KW-1185">Reference proteome</keyword>